<dbReference type="OrthoDB" id="5296at2759"/>
<organism evidence="1 2">
    <name type="scientific">Scleropages formosus</name>
    <name type="common">Asian bonytongue</name>
    <name type="synonym">Osteoglossum formosum</name>
    <dbReference type="NCBI Taxonomy" id="113540"/>
    <lineage>
        <taxon>Eukaryota</taxon>
        <taxon>Metazoa</taxon>
        <taxon>Chordata</taxon>
        <taxon>Craniata</taxon>
        <taxon>Vertebrata</taxon>
        <taxon>Euteleostomi</taxon>
        <taxon>Actinopterygii</taxon>
        <taxon>Neopterygii</taxon>
        <taxon>Teleostei</taxon>
        <taxon>Osteoglossocephala</taxon>
        <taxon>Osteoglossomorpha</taxon>
        <taxon>Osteoglossiformes</taxon>
        <taxon>Osteoglossidae</taxon>
        <taxon>Scleropages</taxon>
    </lineage>
</organism>
<protein>
    <submittedName>
        <fullName evidence="1">Zgc:65997</fullName>
    </submittedName>
</protein>
<dbReference type="SUPFAM" id="SSF51735">
    <property type="entry name" value="NAD(P)-binding Rossmann-fold domains"/>
    <property type="match status" value="1"/>
</dbReference>
<evidence type="ECO:0000313" key="1">
    <source>
        <dbReference type="Ensembl" id="ENSSFOP00015011696.2"/>
    </source>
</evidence>
<reference evidence="1 2" key="1">
    <citation type="submission" date="2019-04" db="EMBL/GenBank/DDBJ databases">
        <authorList>
            <consortium name="Wellcome Sanger Institute Data Sharing"/>
        </authorList>
    </citation>
    <scope>NUCLEOTIDE SEQUENCE [LARGE SCALE GENOMIC DNA]</scope>
</reference>
<name>A0A8C9R613_SCLFO</name>
<keyword evidence="2" id="KW-1185">Reference proteome</keyword>
<evidence type="ECO:0000313" key="2">
    <source>
        <dbReference type="Proteomes" id="UP000694397"/>
    </source>
</evidence>
<dbReference type="GO" id="GO:0005737">
    <property type="term" value="C:cytoplasm"/>
    <property type="evidence" value="ECO:0007669"/>
    <property type="project" value="TreeGrafter"/>
</dbReference>
<sequence>AQWVGPQSCCPVGLGFKSCLGCLATDWCPVLGVSPPPPALCPVLPGRLRFPMTPYGTSGSESVCVFAWNSINADNTVGPLLMSNYGFGQQPSEKVKQHSWIIVNMTAKVWSICDNALGGWYSYRMSKVVLNKTTRNLSIKLQRGRSKIVCVSLYPGTVSTYLPRLYHRNVPKEKLFSTEYSVQCLMNVTDHLNMEKSEKVFSWDGSELPW</sequence>
<dbReference type="InterPro" id="IPR036291">
    <property type="entry name" value="NAD(P)-bd_dom_sf"/>
</dbReference>
<reference evidence="1" key="2">
    <citation type="submission" date="2025-08" db="UniProtKB">
        <authorList>
            <consortium name="Ensembl"/>
        </authorList>
    </citation>
    <scope>IDENTIFICATION</scope>
</reference>
<dbReference type="GO" id="GO:0016491">
    <property type="term" value="F:oxidoreductase activity"/>
    <property type="evidence" value="ECO:0007669"/>
    <property type="project" value="TreeGrafter"/>
</dbReference>
<dbReference type="PANTHER" id="PTHR43544:SF12">
    <property type="entry name" value="NAD(P)-BINDING ROSSMANN-FOLD SUPERFAMILY PROTEIN"/>
    <property type="match status" value="1"/>
</dbReference>
<dbReference type="AlphaFoldDB" id="A0A8C9R613"/>
<dbReference type="InterPro" id="IPR051468">
    <property type="entry name" value="Fungal_SecMetab_SDRs"/>
</dbReference>
<dbReference type="Gene3D" id="3.40.50.720">
    <property type="entry name" value="NAD(P)-binding Rossmann-like Domain"/>
    <property type="match status" value="1"/>
</dbReference>
<dbReference type="PANTHER" id="PTHR43544">
    <property type="entry name" value="SHORT-CHAIN DEHYDROGENASE/REDUCTASE"/>
    <property type="match status" value="1"/>
</dbReference>
<dbReference type="GeneTree" id="ENSGT00940000165449"/>
<dbReference type="Ensembl" id="ENSSFOT00015011847.2">
    <property type="protein sequence ID" value="ENSSFOP00015011696.2"/>
    <property type="gene ID" value="ENSSFOG00015007539.2"/>
</dbReference>
<accession>A0A8C9R613</accession>
<dbReference type="Proteomes" id="UP000694397">
    <property type="component" value="Chromosome 4"/>
</dbReference>
<proteinExistence type="predicted"/>
<reference evidence="1" key="3">
    <citation type="submission" date="2025-09" db="UniProtKB">
        <authorList>
            <consortium name="Ensembl"/>
        </authorList>
    </citation>
    <scope>IDENTIFICATION</scope>
</reference>